<dbReference type="EMBL" id="UINC01120712">
    <property type="protein sequence ID" value="SVC95356.1"/>
    <property type="molecule type" value="Genomic_DNA"/>
</dbReference>
<accession>A0A382RCH8</accession>
<reference evidence="1" key="1">
    <citation type="submission" date="2018-05" db="EMBL/GenBank/DDBJ databases">
        <authorList>
            <person name="Lanie J.A."/>
            <person name="Ng W.-L."/>
            <person name="Kazmierczak K.M."/>
            <person name="Andrzejewski T.M."/>
            <person name="Davidsen T.M."/>
            <person name="Wayne K.J."/>
            <person name="Tettelin H."/>
            <person name="Glass J.I."/>
            <person name="Rusch D."/>
            <person name="Podicherti R."/>
            <person name="Tsui H.-C.T."/>
            <person name="Winkler M.E."/>
        </authorList>
    </citation>
    <scope>NUCLEOTIDE SEQUENCE</scope>
</reference>
<feature type="non-terminal residue" evidence="1">
    <location>
        <position position="80"/>
    </location>
</feature>
<proteinExistence type="predicted"/>
<name>A0A382RCH8_9ZZZZ</name>
<sequence length="80" mass="9622">MIPSLEKIEEREENIRERIKNISGDQRVLYYNEVNKRIKDPDTYATLNYFFLVGVHHFYLGKWIRGSLNIYFCGIGIYFI</sequence>
<evidence type="ECO:0000313" key="1">
    <source>
        <dbReference type="EMBL" id="SVC95356.1"/>
    </source>
</evidence>
<organism evidence="1">
    <name type="scientific">marine metagenome</name>
    <dbReference type="NCBI Taxonomy" id="408172"/>
    <lineage>
        <taxon>unclassified sequences</taxon>
        <taxon>metagenomes</taxon>
        <taxon>ecological metagenomes</taxon>
    </lineage>
</organism>
<dbReference type="AlphaFoldDB" id="A0A382RCH8"/>
<gene>
    <name evidence="1" type="ORF">METZ01_LOCUS348210</name>
</gene>
<protein>
    <recommendedName>
        <fullName evidence="2">TM2 domain-containing protein</fullName>
    </recommendedName>
</protein>
<evidence type="ECO:0008006" key="2">
    <source>
        <dbReference type="Google" id="ProtNLM"/>
    </source>
</evidence>